<dbReference type="KEGG" id="nli:G3M70_08875"/>
<dbReference type="EMBL" id="CP048685">
    <property type="protein sequence ID" value="QPJ61980.1"/>
    <property type="molecule type" value="Genomic_DNA"/>
</dbReference>
<dbReference type="InterPro" id="IPR023801">
    <property type="entry name" value="His_deacetylse_dom"/>
</dbReference>
<dbReference type="PRINTS" id="PR01270">
    <property type="entry name" value="HDASUPER"/>
</dbReference>
<proteinExistence type="inferred from homology"/>
<feature type="domain" description="Histone deacetylase" evidence="2">
    <location>
        <begin position="20"/>
        <end position="309"/>
    </location>
</feature>
<gene>
    <name evidence="3" type="ORF">G3M70_08875</name>
</gene>
<accession>A0A7T0G069</accession>
<comment type="similarity">
    <text evidence="1">Belongs to the histone deacetylase family.</text>
</comment>
<dbReference type="InterPro" id="IPR023696">
    <property type="entry name" value="Ureohydrolase_dom_sf"/>
</dbReference>
<protein>
    <submittedName>
        <fullName evidence="3">Histone deacetylase</fullName>
    </submittedName>
</protein>
<evidence type="ECO:0000259" key="2">
    <source>
        <dbReference type="Pfam" id="PF00850"/>
    </source>
</evidence>
<dbReference type="PANTHER" id="PTHR10625">
    <property type="entry name" value="HISTONE DEACETYLASE HDAC1-RELATED"/>
    <property type="match status" value="1"/>
</dbReference>
<dbReference type="PANTHER" id="PTHR10625:SF10">
    <property type="entry name" value="HISTONE DEACETYLASE HDAC1"/>
    <property type="match status" value="1"/>
</dbReference>
<evidence type="ECO:0000313" key="4">
    <source>
        <dbReference type="Proteomes" id="UP000594688"/>
    </source>
</evidence>
<dbReference type="AlphaFoldDB" id="A0A7T0G069"/>
<organism evidence="3 4">
    <name type="scientific">Candidatus Nitronauta litoralis</name>
    <dbReference type="NCBI Taxonomy" id="2705533"/>
    <lineage>
        <taxon>Bacteria</taxon>
        <taxon>Pseudomonadati</taxon>
        <taxon>Nitrospinota/Tectimicrobiota group</taxon>
        <taxon>Nitrospinota</taxon>
        <taxon>Nitrospinia</taxon>
        <taxon>Nitrospinales</taxon>
        <taxon>Nitrospinaceae</taxon>
        <taxon>Candidatus Nitronauta</taxon>
    </lineage>
</organism>
<dbReference type="GO" id="GO:0004407">
    <property type="term" value="F:histone deacetylase activity"/>
    <property type="evidence" value="ECO:0007669"/>
    <property type="project" value="TreeGrafter"/>
</dbReference>
<dbReference type="Pfam" id="PF00850">
    <property type="entry name" value="Hist_deacetyl"/>
    <property type="match status" value="1"/>
</dbReference>
<dbReference type="Gene3D" id="3.40.800.20">
    <property type="entry name" value="Histone deacetylase domain"/>
    <property type="match status" value="1"/>
</dbReference>
<evidence type="ECO:0000313" key="3">
    <source>
        <dbReference type="EMBL" id="QPJ61980.1"/>
    </source>
</evidence>
<name>A0A7T0G069_9BACT</name>
<dbReference type="SUPFAM" id="SSF52768">
    <property type="entry name" value="Arginase/deacetylase"/>
    <property type="match status" value="1"/>
</dbReference>
<sequence length="313" mass="34524">MAKTAYLYDPLYLEHETGQHPEHPSRLKSINKRLEASDLYGRLEKVVPQKAALEDISRIHDEGYAPMVQRSCEEGRMQLDGDTTISARSYDAALLSAGAGLKAVDLVVDGDADNAFCAVRPPGHHAEHDHAMGFCLFNNVAVAARYAQQVKGLERIFIFDWDVHHGNGTQHSFYSDPTVFYSSTHQYPFYPGTGAEDETGTGDGLGTTLNFPMRPYSSDEDYLGLVENRLIPHMHRFQPELIIISAGFDAHSDDPLANINLSAECFGKMTTMIRQAAEDLCGGRLISMLEGGYNLDALADSVHHHVEQLAADS</sequence>
<evidence type="ECO:0000256" key="1">
    <source>
        <dbReference type="ARBA" id="ARBA00005947"/>
    </source>
</evidence>
<dbReference type="GO" id="GO:0040029">
    <property type="term" value="P:epigenetic regulation of gene expression"/>
    <property type="evidence" value="ECO:0007669"/>
    <property type="project" value="TreeGrafter"/>
</dbReference>
<dbReference type="InterPro" id="IPR037138">
    <property type="entry name" value="His_deacetylse_dom_sf"/>
</dbReference>
<dbReference type="Proteomes" id="UP000594688">
    <property type="component" value="Chromosome"/>
</dbReference>
<reference evidence="3 4" key="1">
    <citation type="submission" date="2020-02" db="EMBL/GenBank/DDBJ databases">
        <title>Genomic and physiological characterization of two novel Nitrospinaceae genera.</title>
        <authorList>
            <person name="Mueller A.J."/>
            <person name="Jung M.-Y."/>
            <person name="Strachan C.R."/>
            <person name="Herbold C.W."/>
            <person name="Kirkegaard R.H."/>
            <person name="Daims H."/>
        </authorList>
    </citation>
    <scope>NUCLEOTIDE SEQUENCE [LARGE SCALE GENOMIC DNA]</scope>
    <source>
        <strain evidence="3">EB</strain>
    </source>
</reference>
<dbReference type="InterPro" id="IPR000286">
    <property type="entry name" value="HDACs"/>
</dbReference>
<dbReference type="CDD" id="cd09992">
    <property type="entry name" value="HDAC_classII"/>
    <property type="match status" value="1"/>
</dbReference>